<dbReference type="Pfam" id="PF01613">
    <property type="entry name" value="Flavin_Reduct"/>
    <property type="match status" value="1"/>
</dbReference>
<dbReference type="KEGG" id="drg:H9K76_09845"/>
<dbReference type="Gene3D" id="2.30.110.10">
    <property type="entry name" value="Electron Transport, Fmn-binding Protein, Chain A"/>
    <property type="match status" value="1"/>
</dbReference>
<proteinExistence type="predicted"/>
<reference evidence="3 4" key="1">
    <citation type="submission" date="2020-08" db="EMBL/GenBank/DDBJ databases">
        <title>Genome sequence of Diaphorobacter ruginosibacter DSM 27467T.</title>
        <authorList>
            <person name="Hyun D.-W."/>
            <person name="Bae J.-W."/>
        </authorList>
    </citation>
    <scope>NUCLEOTIDE SEQUENCE [LARGE SCALE GENOMIC DNA]</scope>
    <source>
        <strain evidence="3 4">DSM 27467</strain>
    </source>
</reference>
<dbReference type="RefSeq" id="WP_187600566.1">
    <property type="nucleotide sequence ID" value="NZ_CP060714.1"/>
</dbReference>
<evidence type="ECO:0000259" key="2">
    <source>
        <dbReference type="SMART" id="SM00903"/>
    </source>
</evidence>
<dbReference type="Proteomes" id="UP000515811">
    <property type="component" value="Chromosome"/>
</dbReference>
<sequence length="188" mass="20095">MDEDRHVGGNLGSLSPPWGSDDLAPHTLRKLLGSYPTGVAIVTTSASDGRPVGLTINSFASLSLDPPLVLWSLVNHSPSLAVFRDCAHFAIHVLPREHEELARRFANPAVVDKFAELDLHITPEGVPVLHGAVTTLVCANDHSRHAGDHLLMVGRVVRTSSTPGVPLVFHAGRFTSLHAVQAAPDKHS</sequence>
<dbReference type="InterPro" id="IPR002563">
    <property type="entry name" value="Flavin_Rdtase-like_dom"/>
</dbReference>
<dbReference type="AlphaFoldDB" id="A0A7G9RVD0"/>
<organism evidence="3 4">
    <name type="scientific">Diaphorobacter ruginosibacter</name>
    <dbReference type="NCBI Taxonomy" id="1715720"/>
    <lineage>
        <taxon>Bacteria</taxon>
        <taxon>Pseudomonadati</taxon>
        <taxon>Pseudomonadota</taxon>
        <taxon>Betaproteobacteria</taxon>
        <taxon>Burkholderiales</taxon>
        <taxon>Comamonadaceae</taxon>
        <taxon>Diaphorobacter</taxon>
    </lineage>
</organism>
<dbReference type="InterPro" id="IPR050268">
    <property type="entry name" value="NADH-dep_flavin_reductase"/>
</dbReference>
<dbReference type="PANTHER" id="PTHR30466">
    <property type="entry name" value="FLAVIN REDUCTASE"/>
    <property type="match status" value="1"/>
</dbReference>
<dbReference type="GO" id="GO:0010181">
    <property type="term" value="F:FMN binding"/>
    <property type="evidence" value="ECO:0007669"/>
    <property type="project" value="InterPro"/>
</dbReference>
<dbReference type="EMBL" id="CP060714">
    <property type="protein sequence ID" value="QNN59555.1"/>
    <property type="molecule type" value="Genomic_DNA"/>
</dbReference>
<keyword evidence="1" id="KW-0560">Oxidoreductase</keyword>
<evidence type="ECO:0000313" key="4">
    <source>
        <dbReference type="Proteomes" id="UP000515811"/>
    </source>
</evidence>
<dbReference type="SUPFAM" id="SSF50475">
    <property type="entry name" value="FMN-binding split barrel"/>
    <property type="match status" value="1"/>
</dbReference>
<feature type="domain" description="Flavin reductase like" evidence="2">
    <location>
        <begin position="32"/>
        <end position="176"/>
    </location>
</feature>
<dbReference type="GO" id="GO:0042602">
    <property type="term" value="F:riboflavin reductase (NADPH) activity"/>
    <property type="evidence" value="ECO:0007669"/>
    <property type="project" value="TreeGrafter"/>
</dbReference>
<name>A0A7G9RVD0_9BURK</name>
<dbReference type="PANTHER" id="PTHR30466:SF1">
    <property type="entry name" value="FMN REDUCTASE (NADH) RUTF"/>
    <property type="match status" value="1"/>
</dbReference>
<evidence type="ECO:0000256" key="1">
    <source>
        <dbReference type="ARBA" id="ARBA00023002"/>
    </source>
</evidence>
<evidence type="ECO:0000313" key="3">
    <source>
        <dbReference type="EMBL" id="QNN59555.1"/>
    </source>
</evidence>
<dbReference type="SMART" id="SM00903">
    <property type="entry name" value="Flavin_Reduct"/>
    <property type="match status" value="1"/>
</dbReference>
<protein>
    <submittedName>
        <fullName evidence="3">Flavin reductase family protein</fullName>
    </submittedName>
</protein>
<keyword evidence="4" id="KW-1185">Reference proteome</keyword>
<dbReference type="InterPro" id="IPR012349">
    <property type="entry name" value="Split_barrel_FMN-bd"/>
</dbReference>
<accession>A0A7G9RVD0</accession>
<gene>
    <name evidence="3" type="ORF">H9K76_09845</name>
</gene>